<keyword evidence="5" id="KW-0216">Detoxification</keyword>
<evidence type="ECO:0000256" key="7">
    <source>
        <dbReference type="ARBA" id="ARBA00022643"/>
    </source>
</evidence>
<dbReference type="GO" id="GO:0018580">
    <property type="term" value="F:nitronate monooxygenase activity"/>
    <property type="evidence" value="ECO:0007669"/>
    <property type="project" value="InterPro"/>
</dbReference>
<protein>
    <recommendedName>
        <fullName evidence="4">Probable nitronate monooxygenase</fullName>
    </recommendedName>
    <alternativeName>
        <fullName evidence="11">Propionate 3-nitronate monooxygenase</fullName>
    </alternativeName>
</protein>
<evidence type="ECO:0000313" key="15">
    <source>
        <dbReference type="Proteomes" id="UP000030588"/>
    </source>
</evidence>
<dbReference type="Gene3D" id="3.20.20.70">
    <property type="entry name" value="Aldolase class I"/>
    <property type="match status" value="1"/>
</dbReference>
<dbReference type="PANTHER" id="PTHR42747:SF3">
    <property type="entry name" value="NITRONATE MONOOXYGENASE-RELATED"/>
    <property type="match status" value="1"/>
</dbReference>
<name>A0A0A6VEW9_9BACI</name>
<keyword evidence="16" id="KW-1185">Reference proteome</keyword>
<sequence>MWNNTQVTNMLSIQYPIIQAGMAGGVTSPELVAAVSNAGALGSIGAGYMTMESLENTIQTVKTLTTNPFSVNIFVPEQTAVTEEEIASANELLNPIRKQLGMDPTYKRPMINDELFHKQIDLIIQHRVPICSFTFGIPPKNEIARLKEKGIILIGTATSVNEALLNEKAGMDMIVAQGSEAGGHRGSFATAFDLAMIGTMALVPQIVDAVSIPVIAAGGIMDGRGVLASLILGAQAVQMGTAFVTCIESGAHPLHKQAILEGTEDQTVVTATFSGKPARGMNNKFIQMLQDQQHNILPYPYQNVLTQDIRKEAGKQNRPEFLALWSGQHPRSSRQIHAAELIMGLAAQVRRLAETFS</sequence>
<gene>
    <name evidence="14" type="ORF">G4D61_15275</name>
    <name evidence="13" type="ORF">NG54_05105</name>
</gene>
<dbReference type="Proteomes" id="UP000476934">
    <property type="component" value="Unassembled WGS sequence"/>
</dbReference>
<keyword evidence="8" id="KW-0547">Nucleotide-binding</keyword>
<dbReference type="InterPro" id="IPR013785">
    <property type="entry name" value="Aldolase_TIM"/>
</dbReference>
<evidence type="ECO:0000256" key="4">
    <source>
        <dbReference type="ARBA" id="ARBA00013457"/>
    </source>
</evidence>
<dbReference type="Proteomes" id="UP000030588">
    <property type="component" value="Unassembled WGS sequence"/>
</dbReference>
<evidence type="ECO:0000256" key="12">
    <source>
        <dbReference type="ARBA" id="ARBA00049401"/>
    </source>
</evidence>
<evidence type="ECO:0000256" key="1">
    <source>
        <dbReference type="ARBA" id="ARBA00001917"/>
    </source>
</evidence>
<evidence type="ECO:0000256" key="2">
    <source>
        <dbReference type="ARBA" id="ARBA00003535"/>
    </source>
</evidence>
<dbReference type="Pfam" id="PF03060">
    <property type="entry name" value="NMO"/>
    <property type="match status" value="1"/>
</dbReference>
<comment type="similarity">
    <text evidence="3">Belongs to the nitronate monooxygenase family. NMO class I subfamily.</text>
</comment>
<evidence type="ECO:0000256" key="5">
    <source>
        <dbReference type="ARBA" id="ARBA00022575"/>
    </source>
</evidence>
<evidence type="ECO:0000256" key="6">
    <source>
        <dbReference type="ARBA" id="ARBA00022630"/>
    </source>
</evidence>
<evidence type="ECO:0000256" key="8">
    <source>
        <dbReference type="ARBA" id="ARBA00022741"/>
    </source>
</evidence>
<dbReference type="PANTHER" id="PTHR42747">
    <property type="entry name" value="NITRONATE MONOOXYGENASE-RELATED"/>
    <property type="match status" value="1"/>
</dbReference>
<keyword evidence="7" id="KW-0288">FMN</keyword>
<accession>A0A0A6VEW9</accession>
<dbReference type="GO" id="GO:0000166">
    <property type="term" value="F:nucleotide binding"/>
    <property type="evidence" value="ECO:0007669"/>
    <property type="project" value="UniProtKB-KW"/>
</dbReference>
<comment type="caution">
    <text evidence="13">The sequence shown here is derived from an EMBL/GenBank/DDBJ whole genome shotgun (WGS) entry which is preliminary data.</text>
</comment>
<dbReference type="RefSeq" id="WP_035353713.1">
    <property type="nucleotide sequence ID" value="NZ_JAAIWK010000031.1"/>
</dbReference>
<dbReference type="EMBL" id="JAAIWK010000031">
    <property type="protein sequence ID" value="NEY21307.1"/>
    <property type="molecule type" value="Genomic_DNA"/>
</dbReference>
<reference evidence="14 16" key="2">
    <citation type="submission" date="2020-02" db="EMBL/GenBank/DDBJ databases">
        <authorList>
            <person name="Feng H."/>
        </authorList>
    </citation>
    <scope>NUCLEOTIDE SEQUENCE [LARGE SCALE GENOMIC DNA]</scope>
    <source>
        <strain evidence="14 16">Gsoil 114</strain>
    </source>
</reference>
<comment type="function">
    <text evidence="2">Nitronate monooxygenase that uses molecular oxygen to catalyze the oxidative denitrification of alkyl nitronates. Acts on propionate 3-nitronate (P3N), the presumed physiological substrate. Probably functions in the detoxification of P3N, a metabolic poison produced by plants and fungi as a defense mechanism.</text>
</comment>
<comment type="cofactor">
    <cofactor evidence="1">
        <name>FMN</name>
        <dbReference type="ChEBI" id="CHEBI:58210"/>
    </cofactor>
</comment>
<evidence type="ECO:0000256" key="10">
    <source>
        <dbReference type="ARBA" id="ARBA00023033"/>
    </source>
</evidence>
<reference evidence="13 15" key="1">
    <citation type="submission" date="2014-10" db="EMBL/GenBank/DDBJ databases">
        <title>Draft genome of phytase producing Bacillus ginsengihumi strain M2.11.</title>
        <authorList>
            <person name="Toymentseva A."/>
            <person name="Boulygina E.A."/>
            <person name="Kazakov S.V."/>
            <person name="Kayumov I."/>
            <person name="Suleimanova A.D."/>
            <person name="Mardanova A.M."/>
            <person name="Maria S.N."/>
            <person name="Sergey M.Y."/>
            <person name="Sharipova M.R."/>
        </authorList>
    </citation>
    <scope>NUCLEOTIDE SEQUENCE [LARGE SCALE GENOMIC DNA]</scope>
    <source>
        <strain evidence="13 15">M2.11</strain>
    </source>
</reference>
<dbReference type="STRING" id="363870.NG54_05105"/>
<evidence type="ECO:0000313" key="13">
    <source>
        <dbReference type="EMBL" id="KHD86131.1"/>
    </source>
</evidence>
<reference evidence="14 16" key="3">
    <citation type="submission" date="2020-03" db="EMBL/GenBank/DDBJ databases">
        <title>Bacillus aquiflavi sp. nov., isolated from yellow water of strong flavor Chinese baijiu in Yibin region of China.</title>
        <authorList>
            <person name="Xie J."/>
        </authorList>
    </citation>
    <scope>NUCLEOTIDE SEQUENCE [LARGE SCALE GENOMIC DNA]</scope>
    <source>
        <strain evidence="14 16">Gsoil 114</strain>
    </source>
</reference>
<dbReference type="GO" id="GO:0009636">
    <property type="term" value="P:response to toxic substance"/>
    <property type="evidence" value="ECO:0007669"/>
    <property type="project" value="UniProtKB-KW"/>
</dbReference>
<dbReference type="SUPFAM" id="SSF51412">
    <property type="entry name" value="Inosine monophosphate dehydrogenase (IMPDH)"/>
    <property type="match status" value="1"/>
</dbReference>
<evidence type="ECO:0000313" key="16">
    <source>
        <dbReference type="Proteomes" id="UP000476934"/>
    </source>
</evidence>
<dbReference type="OrthoDB" id="9778912at2"/>
<evidence type="ECO:0000313" key="14">
    <source>
        <dbReference type="EMBL" id="NEY21307.1"/>
    </source>
</evidence>
<dbReference type="EMBL" id="JRUN01000010">
    <property type="protein sequence ID" value="KHD86131.1"/>
    <property type="molecule type" value="Genomic_DNA"/>
</dbReference>
<evidence type="ECO:0000256" key="11">
    <source>
        <dbReference type="ARBA" id="ARBA00031155"/>
    </source>
</evidence>
<proteinExistence type="inferred from homology"/>
<keyword evidence="10 13" id="KW-0503">Monooxygenase</keyword>
<comment type="catalytic activity">
    <reaction evidence="12">
        <text>3 propionate 3-nitronate + 3 O2 + H2O = 3 3-oxopropanoate + 2 nitrate + nitrite + H2O2 + 3 H(+)</text>
        <dbReference type="Rhea" id="RHEA:57332"/>
        <dbReference type="ChEBI" id="CHEBI:15377"/>
        <dbReference type="ChEBI" id="CHEBI:15378"/>
        <dbReference type="ChEBI" id="CHEBI:15379"/>
        <dbReference type="ChEBI" id="CHEBI:16240"/>
        <dbReference type="ChEBI" id="CHEBI:16301"/>
        <dbReference type="ChEBI" id="CHEBI:17632"/>
        <dbReference type="ChEBI" id="CHEBI:33190"/>
        <dbReference type="ChEBI" id="CHEBI:136067"/>
    </reaction>
</comment>
<dbReference type="InterPro" id="IPR004136">
    <property type="entry name" value="NMO"/>
</dbReference>
<evidence type="ECO:0000256" key="3">
    <source>
        <dbReference type="ARBA" id="ARBA00009881"/>
    </source>
</evidence>
<keyword evidence="6" id="KW-0285">Flavoprotein</keyword>
<dbReference type="CDD" id="cd04730">
    <property type="entry name" value="NPD_like"/>
    <property type="match status" value="1"/>
</dbReference>
<organism evidence="13 15">
    <name type="scientific">Heyndrickxia ginsengihumi</name>
    <dbReference type="NCBI Taxonomy" id="363870"/>
    <lineage>
        <taxon>Bacteria</taxon>
        <taxon>Bacillati</taxon>
        <taxon>Bacillota</taxon>
        <taxon>Bacilli</taxon>
        <taxon>Bacillales</taxon>
        <taxon>Bacillaceae</taxon>
        <taxon>Heyndrickxia</taxon>
    </lineage>
</organism>
<dbReference type="FunFam" id="3.20.20.70:FF:000154">
    <property type="entry name" value="Probable nitronate monooxygenase"/>
    <property type="match status" value="1"/>
</dbReference>
<dbReference type="AlphaFoldDB" id="A0A0A6VEW9"/>
<evidence type="ECO:0000256" key="9">
    <source>
        <dbReference type="ARBA" id="ARBA00023002"/>
    </source>
</evidence>
<keyword evidence="9" id="KW-0560">Oxidoreductase</keyword>